<reference evidence="1 2" key="1">
    <citation type="submission" date="2018-12" db="EMBL/GenBank/DDBJ databases">
        <authorList>
            <consortium name="Pathogen Informatics"/>
        </authorList>
    </citation>
    <scope>NUCLEOTIDE SEQUENCE [LARGE SCALE GENOMIC DNA]</scope>
    <source>
        <strain evidence="1 2">NCTC10036</strain>
    </source>
</reference>
<evidence type="ECO:0000313" key="1">
    <source>
        <dbReference type="EMBL" id="VEI68488.1"/>
    </source>
</evidence>
<dbReference type="EMBL" id="LR134493">
    <property type="protein sequence ID" value="VEI68488.1"/>
    <property type="molecule type" value="Genomic_DNA"/>
</dbReference>
<evidence type="ECO:0000313" key="2">
    <source>
        <dbReference type="Proteomes" id="UP000281904"/>
    </source>
</evidence>
<dbReference type="AlphaFoldDB" id="A0A3S4WLD3"/>
<protein>
    <submittedName>
        <fullName evidence="1">Uncharacterized protein</fullName>
    </submittedName>
</protein>
<proteinExistence type="predicted"/>
<organism evidence="1 2">
    <name type="scientific">Serratia rubidaea</name>
    <name type="common">Serratia marinorubra</name>
    <dbReference type="NCBI Taxonomy" id="61652"/>
    <lineage>
        <taxon>Bacteria</taxon>
        <taxon>Pseudomonadati</taxon>
        <taxon>Pseudomonadota</taxon>
        <taxon>Gammaproteobacteria</taxon>
        <taxon>Enterobacterales</taxon>
        <taxon>Yersiniaceae</taxon>
        <taxon>Serratia</taxon>
    </lineage>
</organism>
<dbReference type="RefSeq" id="WP_232037659.1">
    <property type="nucleotide sequence ID" value="NZ_JADULK010000003.1"/>
</dbReference>
<dbReference type="Proteomes" id="UP000281904">
    <property type="component" value="Chromosome"/>
</dbReference>
<accession>A0A3S4WLD3</accession>
<gene>
    <name evidence="1" type="ORF">NCTC10036_03329</name>
</gene>
<name>A0A3S4WLD3_SERRU</name>
<sequence>MRKSVTVALGVIVAAGIVLTAALPYVKMEFAGSAHYTEQDTREYEYYLLNH</sequence>